<gene>
    <name evidence="2" type="primary">RvY_14691-1</name>
    <name evidence="2" type="synonym">RvY_14691.1</name>
    <name evidence="2" type="ORF">RvY_14691</name>
</gene>
<keyword evidence="1" id="KW-0472">Membrane</keyword>
<evidence type="ECO:0000313" key="2">
    <source>
        <dbReference type="EMBL" id="GAV04409.1"/>
    </source>
</evidence>
<proteinExistence type="predicted"/>
<reference evidence="2 3" key="1">
    <citation type="journal article" date="2016" name="Nat. Commun.">
        <title>Extremotolerant tardigrade genome and improved radiotolerance of human cultured cells by tardigrade-unique protein.</title>
        <authorList>
            <person name="Hashimoto T."/>
            <person name="Horikawa D.D."/>
            <person name="Saito Y."/>
            <person name="Kuwahara H."/>
            <person name="Kozuka-Hata H."/>
            <person name="Shin-I T."/>
            <person name="Minakuchi Y."/>
            <person name="Ohishi K."/>
            <person name="Motoyama A."/>
            <person name="Aizu T."/>
            <person name="Enomoto A."/>
            <person name="Kondo K."/>
            <person name="Tanaka S."/>
            <person name="Hara Y."/>
            <person name="Koshikawa S."/>
            <person name="Sagara H."/>
            <person name="Miura T."/>
            <person name="Yokobori S."/>
            <person name="Miyagawa K."/>
            <person name="Suzuki Y."/>
            <person name="Kubo T."/>
            <person name="Oyama M."/>
            <person name="Kohara Y."/>
            <person name="Fujiyama A."/>
            <person name="Arakawa K."/>
            <person name="Katayama T."/>
            <person name="Toyoda A."/>
            <person name="Kunieda T."/>
        </authorList>
    </citation>
    <scope>NUCLEOTIDE SEQUENCE [LARGE SCALE GENOMIC DNA]</scope>
    <source>
        <strain evidence="2 3">YOKOZUNA-1</strain>
    </source>
</reference>
<feature type="transmembrane region" description="Helical" evidence="1">
    <location>
        <begin position="31"/>
        <end position="51"/>
    </location>
</feature>
<name>A0A1D1W0J7_RAMVA</name>
<dbReference type="AlphaFoldDB" id="A0A1D1W0J7"/>
<evidence type="ECO:0000256" key="1">
    <source>
        <dbReference type="SAM" id="Phobius"/>
    </source>
</evidence>
<dbReference type="Proteomes" id="UP000186922">
    <property type="component" value="Unassembled WGS sequence"/>
</dbReference>
<keyword evidence="1" id="KW-1133">Transmembrane helix</keyword>
<comment type="caution">
    <text evidence="2">The sequence shown here is derived from an EMBL/GenBank/DDBJ whole genome shotgun (WGS) entry which is preliminary data.</text>
</comment>
<evidence type="ECO:0000313" key="3">
    <source>
        <dbReference type="Proteomes" id="UP000186922"/>
    </source>
</evidence>
<feature type="transmembrane region" description="Helical" evidence="1">
    <location>
        <begin position="63"/>
        <end position="82"/>
    </location>
</feature>
<protein>
    <submittedName>
        <fullName evidence="2">Uncharacterized protein</fullName>
    </submittedName>
</protein>
<keyword evidence="1" id="KW-0812">Transmembrane</keyword>
<keyword evidence="3" id="KW-1185">Reference proteome</keyword>
<sequence>MELQDVPANRYTDMALRDSLFLQRTTISKSLVRVCGFIPTFFIVMALQQRSRLTQRLPYAMTHRYFLVLPVLSAFTLQDVLARSMQKKINQQYVRDMGYAYDENSKQWVREGPATKAIRAGV</sequence>
<organism evidence="2 3">
    <name type="scientific">Ramazzottius varieornatus</name>
    <name type="common">Water bear</name>
    <name type="synonym">Tardigrade</name>
    <dbReference type="NCBI Taxonomy" id="947166"/>
    <lineage>
        <taxon>Eukaryota</taxon>
        <taxon>Metazoa</taxon>
        <taxon>Ecdysozoa</taxon>
        <taxon>Tardigrada</taxon>
        <taxon>Eutardigrada</taxon>
        <taxon>Parachela</taxon>
        <taxon>Hypsibioidea</taxon>
        <taxon>Ramazzottiidae</taxon>
        <taxon>Ramazzottius</taxon>
    </lineage>
</organism>
<accession>A0A1D1W0J7</accession>
<dbReference type="EMBL" id="BDGG01000010">
    <property type="protein sequence ID" value="GAV04409.1"/>
    <property type="molecule type" value="Genomic_DNA"/>
</dbReference>